<evidence type="ECO:0000313" key="2">
    <source>
        <dbReference type="EMBL" id="KPI38800.1"/>
    </source>
</evidence>
<evidence type="ECO:0000256" key="1">
    <source>
        <dbReference type="SAM" id="MobiDB-lite"/>
    </source>
</evidence>
<dbReference type="EMBL" id="LFJN01000017">
    <property type="protein sequence ID" value="KPI38800.1"/>
    <property type="molecule type" value="Genomic_DNA"/>
</dbReference>
<feature type="region of interest" description="Disordered" evidence="1">
    <location>
        <begin position="87"/>
        <end position="147"/>
    </location>
</feature>
<feature type="compositionally biased region" description="Polar residues" evidence="1">
    <location>
        <begin position="208"/>
        <end position="222"/>
    </location>
</feature>
<dbReference type="VEuPathDB" id="FungiDB:AB675_5956"/>
<dbReference type="OrthoDB" id="112749at2759"/>
<dbReference type="GeneID" id="28738088"/>
<protein>
    <submittedName>
        <fullName evidence="2">Uncharacterized protein</fullName>
    </submittedName>
</protein>
<accession>A0A0N1HN36</accession>
<evidence type="ECO:0000313" key="3">
    <source>
        <dbReference type="Proteomes" id="UP000038010"/>
    </source>
</evidence>
<comment type="caution">
    <text evidence="2">The sequence shown here is derived from an EMBL/GenBank/DDBJ whole genome shotgun (WGS) entry which is preliminary data.</text>
</comment>
<dbReference type="RefSeq" id="XP_017998763.1">
    <property type="nucleotide sequence ID" value="XM_018146208.1"/>
</dbReference>
<feature type="region of interest" description="Disordered" evidence="1">
    <location>
        <begin position="200"/>
        <end position="227"/>
    </location>
</feature>
<dbReference type="PANTHER" id="PTHR34204:SF2">
    <property type="entry name" value="RNA-BINDING ASCH DOMAIN PROTEIN"/>
    <property type="match status" value="1"/>
</dbReference>
<dbReference type="PANTHER" id="PTHR34204">
    <property type="entry name" value="RNA-BINDING ASCH DOMAIN PROTEIN"/>
    <property type="match status" value="1"/>
</dbReference>
<proteinExistence type="predicted"/>
<dbReference type="AlphaFoldDB" id="A0A0N1HN36"/>
<dbReference type="Proteomes" id="UP000038010">
    <property type="component" value="Unassembled WGS sequence"/>
</dbReference>
<gene>
    <name evidence="2" type="ORF">AB675_5956</name>
</gene>
<organism evidence="2 3">
    <name type="scientific">Cyphellophora attinorum</name>
    <dbReference type="NCBI Taxonomy" id="1664694"/>
    <lineage>
        <taxon>Eukaryota</taxon>
        <taxon>Fungi</taxon>
        <taxon>Dikarya</taxon>
        <taxon>Ascomycota</taxon>
        <taxon>Pezizomycotina</taxon>
        <taxon>Eurotiomycetes</taxon>
        <taxon>Chaetothyriomycetidae</taxon>
        <taxon>Chaetothyriales</taxon>
        <taxon>Cyphellophoraceae</taxon>
        <taxon>Cyphellophora</taxon>
    </lineage>
</organism>
<feature type="region of interest" description="Disordered" evidence="1">
    <location>
        <begin position="233"/>
        <end position="252"/>
    </location>
</feature>
<keyword evidence="3" id="KW-1185">Reference proteome</keyword>
<sequence length="279" mass="30210">MYPSLRLPWSTSPSQAETLYRSAGLLRTKGTIFLLPPPDSQLRVAFNNSPRPKTRMSSGAVALCKHFERRQALQDLDKARTIRSMLGYDNADGVGPGADDGNDGSSGSASVLGASRPDGAAQSYRLSKRKEGDAPHPYWPLPTGSNDEKTATAEKVLDKVLAEAVWRNVMLLHSGVAVYEIRVLGGWGMRWTLAVERDGDEVEGQGADDNTSDSVRQTTTMQGEDGDAVVLNETNSSATVKPTAADPKDEESLAQTNWKITRVTFRGLLEPIAGLDHEL</sequence>
<reference evidence="2 3" key="1">
    <citation type="submission" date="2015-06" db="EMBL/GenBank/DDBJ databases">
        <title>Draft genome of the ant-associated black yeast Phialophora attae CBS 131958.</title>
        <authorList>
            <person name="Moreno L.F."/>
            <person name="Stielow B.J."/>
            <person name="de Hoog S."/>
            <person name="Vicente V.A."/>
            <person name="Weiss V.A."/>
            <person name="de Vries M."/>
            <person name="Cruz L.M."/>
            <person name="Souza E.M."/>
        </authorList>
    </citation>
    <scope>NUCLEOTIDE SEQUENCE [LARGE SCALE GENOMIC DNA]</scope>
    <source>
        <strain evidence="2 3">CBS 131958</strain>
    </source>
</reference>
<name>A0A0N1HN36_9EURO</name>
<feature type="compositionally biased region" description="Low complexity" evidence="1">
    <location>
        <begin position="97"/>
        <end position="115"/>
    </location>
</feature>